<accession>A0ABM8A2W8</accession>
<feature type="region of interest" description="Disordered" evidence="1">
    <location>
        <begin position="29"/>
        <end position="54"/>
    </location>
</feature>
<proteinExistence type="predicted"/>
<name>A0ABM8A2W8_STRNI</name>
<protein>
    <submittedName>
        <fullName evidence="2">Uncharacterized protein</fullName>
    </submittedName>
</protein>
<evidence type="ECO:0000313" key="3">
    <source>
        <dbReference type="Proteomes" id="UP001059597"/>
    </source>
</evidence>
<gene>
    <name evidence="2" type="ORF">HEK616_63960</name>
</gene>
<keyword evidence="3" id="KW-1185">Reference proteome</keyword>
<reference evidence="2" key="1">
    <citation type="submission" date="2022-06" db="EMBL/GenBank/DDBJ databases">
        <title>Complete genome sequence of Streptomyces nigrescens HEK616.</title>
        <authorList>
            <person name="Asamizu S."/>
            <person name="Onaka H."/>
        </authorList>
    </citation>
    <scope>NUCLEOTIDE SEQUENCE</scope>
    <source>
        <strain evidence="2">HEK616</strain>
    </source>
</reference>
<organism evidence="2 3">
    <name type="scientific">Streptomyces nigrescens</name>
    <dbReference type="NCBI Taxonomy" id="1920"/>
    <lineage>
        <taxon>Bacteria</taxon>
        <taxon>Bacillati</taxon>
        <taxon>Actinomycetota</taxon>
        <taxon>Actinomycetes</taxon>
        <taxon>Kitasatosporales</taxon>
        <taxon>Streptomycetaceae</taxon>
        <taxon>Streptomyces</taxon>
    </lineage>
</organism>
<dbReference type="Proteomes" id="UP001059597">
    <property type="component" value="Chromosome"/>
</dbReference>
<evidence type="ECO:0000256" key="1">
    <source>
        <dbReference type="SAM" id="MobiDB-lite"/>
    </source>
</evidence>
<sequence length="145" mass="15455">MCGARPESRIGNIGTRLLWRGHHVLTDQRMGPAMSSQKPAPEPPRPPRGAPIYLDGDGTLRVNQWRAPARGATVQTIDGTGKRVTVTRLFVTGVFAFALKKKTGALSVVVCAADGDSATVKVSAKKAQNVMAWAVAFNAWSEANS</sequence>
<dbReference type="EMBL" id="AP026073">
    <property type="protein sequence ID" value="BDM72909.1"/>
    <property type="molecule type" value="Genomic_DNA"/>
</dbReference>
<evidence type="ECO:0000313" key="2">
    <source>
        <dbReference type="EMBL" id="BDM72909.1"/>
    </source>
</evidence>
<feature type="compositionally biased region" description="Pro residues" evidence="1">
    <location>
        <begin position="40"/>
        <end position="49"/>
    </location>
</feature>